<evidence type="ECO:0000256" key="8">
    <source>
        <dbReference type="ARBA" id="ARBA00023315"/>
    </source>
</evidence>
<dbReference type="GO" id="GO:0016747">
    <property type="term" value="F:acyltransferase activity, transferring groups other than amino-acyl groups"/>
    <property type="evidence" value="ECO:0007669"/>
    <property type="project" value="InterPro"/>
</dbReference>
<dbReference type="NCBIfam" id="NF011652">
    <property type="entry name" value="PRK15070.1"/>
    <property type="match status" value="1"/>
</dbReference>
<gene>
    <name evidence="13" type="ORF">H9895_11555</name>
</gene>
<dbReference type="PANTHER" id="PTHR39453:SF1">
    <property type="entry name" value="PHOSPHATE PROPANOYLTRANSFERASE"/>
    <property type="match status" value="1"/>
</dbReference>
<comment type="cofactor">
    <cofactor evidence="1">
        <name>Zn(2+)</name>
        <dbReference type="ChEBI" id="CHEBI:29105"/>
    </cofactor>
</comment>
<evidence type="ECO:0000256" key="10">
    <source>
        <dbReference type="ARBA" id="ARBA00030939"/>
    </source>
</evidence>
<evidence type="ECO:0000256" key="1">
    <source>
        <dbReference type="ARBA" id="ARBA00001947"/>
    </source>
</evidence>
<dbReference type="AlphaFoldDB" id="A0A9D1TKZ2"/>
<evidence type="ECO:0000256" key="12">
    <source>
        <dbReference type="ARBA" id="ARBA00047589"/>
    </source>
</evidence>
<dbReference type="EMBL" id="DXHX01000167">
    <property type="protein sequence ID" value="HIV75700.1"/>
    <property type="molecule type" value="Genomic_DNA"/>
</dbReference>
<keyword evidence="5" id="KW-0808">Transferase</keyword>
<reference evidence="13" key="2">
    <citation type="submission" date="2021-04" db="EMBL/GenBank/DDBJ databases">
        <authorList>
            <person name="Gilroy R."/>
        </authorList>
    </citation>
    <scope>NUCLEOTIDE SEQUENCE</scope>
    <source>
        <strain evidence="13">CHK169-2315</strain>
    </source>
</reference>
<comment type="catalytic activity">
    <reaction evidence="12">
        <text>propanoyl-CoA + phosphate = propanoyl phosphate + CoA</text>
        <dbReference type="Rhea" id="RHEA:28046"/>
        <dbReference type="ChEBI" id="CHEBI:43474"/>
        <dbReference type="ChEBI" id="CHEBI:57287"/>
        <dbReference type="ChEBI" id="CHEBI:57392"/>
        <dbReference type="ChEBI" id="CHEBI:58933"/>
        <dbReference type="EC" id="2.3.1.222"/>
    </reaction>
</comment>
<accession>A0A9D1TKZ2</accession>
<evidence type="ECO:0000256" key="9">
    <source>
        <dbReference type="ARBA" id="ARBA00030044"/>
    </source>
</evidence>
<evidence type="ECO:0000256" key="11">
    <source>
        <dbReference type="ARBA" id="ARBA00033077"/>
    </source>
</evidence>
<evidence type="ECO:0000256" key="5">
    <source>
        <dbReference type="ARBA" id="ARBA00022679"/>
    </source>
</evidence>
<dbReference type="InterPro" id="IPR008300">
    <property type="entry name" value="PTAC"/>
</dbReference>
<comment type="caution">
    <text evidence="13">The sequence shown here is derived from an EMBL/GenBank/DDBJ whole genome shotgun (WGS) entry which is preliminary data.</text>
</comment>
<evidence type="ECO:0000256" key="3">
    <source>
        <dbReference type="ARBA" id="ARBA00012206"/>
    </source>
</evidence>
<evidence type="ECO:0000313" key="13">
    <source>
        <dbReference type="EMBL" id="HIV75700.1"/>
    </source>
</evidence>
<keyword evidence="6" id="KW-0479">Metal-binding</keyword>
<dbReference type="EC" id="2.3.1.222" evidence="3"/>
<dbReference type="Proteomes" id="UP000823937">
    <property type="component" value="Unassembled WGS sequence"/>
</dbReference>
<keyword evidence="7" id="KW-0862">Zinc</keyword>
<protein>
    <recommendedName>
        <fullName evidence="4">Phosphate propanoyltransferase</fullName>
        <ecNumber evidence="3">2.3.1.222</ecNumber>
    </recommendedName>
    <alternativeName>
        <fullName evidence="10">Phosphate acyltransferase PduL</fullName>
    </alternativeName>
    <alternativeName>
        <fullName evidence="9">Phosphotransacylase PduL</fullName>
    </alternativeName>
    <alternativeName>
        <fullName evidence="11">Propanediol utilization protein PduL</fullName>
    </alternativeName>
</protein>
<evidence type="ECO:0000256" key="7">
    <source>
        <dbReference type="ARBA" id="ARBA00022833"/>
    </source>
</evidence>
<name>A0A9D1TKZ2_9BACI</name>
<dbReference type="Pfam" id="PF06130">
    <property type="entry name" value="PTAC"/>
    <property type="match status" value="1"/>
</dbReference>
<proteinExistence type="inferred from homology"/>
<evidence type="ECO:0000256" key="6">
    <source>
        <dbReference type="ARBA" id="ARBA00022723"/>
    </source>
</evidence>
<reference evidence="13" key="1">
    <citation type="journal article" date="2021" name="PeerJ">
        <title>Extensive microbial diversity within the chicken gut microbiome revealed by metagenomics and culture.</title>
        <authorList>
            <person name="Gilroy R."/>
            <person name="Ravi A."/>
            <person name="Getino M."/>
            <person name="Pursley I."/>
            <person name="Horton D.L."/>
            <person name="Alikhan N.F."/>
            <person name="Baker D."/>
            <person name="Gharbi K."/>
            <person name="Hall N."/>
            <person name="Watson M."/>
            <person name="Adriaenssens E.M."/>
            <person name="Foster-Nyarko E."/>
            <person name="Jarju S."/>
            <person name="Secka A."/>
            <person name="Antonio M."/>
            <person name="Oren A."/>
            <person name="Chaudhuri R.R."/>
            <person name="La Ragione R."/>
            <person name="Hildebrand F."/>
            <person name="Pallen M.J."/>
        </authorList>
    </citation>
    <scope>NUCLEOTIDE SEQUENCE</scope>
    <source>
        <strain evidence="13">CHK169-2315</strain>
    </source>
</reference>
<keyword evidence="8" id="KW-0012">Acyltransferase</keyword>
<evidence type="ECO:0000313" key="14">
    <source>
        <dbReference type="Proteomes" id="UP000823937"/>
    </source>
</evidence>
<sequence length="289" mass="32145">MNEKTIEQIVQQVVAKLNNNSSELTPEGPIPIGVSARHIHLQKEHVDILFGKGYELTKKQNLSQPGQFAANETLMIAGPKGSINRVRILGPVRPASQVEVSLTDAFALGVKPPLRESGDIKGSSQITLIGPKGTVHLQEGLIIAQAHIHMNPEEAKTLQVSDGMYVSVSVQTERPMTFPQVKIRVSDRYKLEMHIDTDEANAAFISTGTTGKIVHSEEPLRQVFVNETKVEEKKEEVDSRSVMYYEKKLLSKEALEKIDAQTIHVNKQTIITALAYDYARENDKKIKMV</sequence>
<dbReference type="PANTHER" id="PTHR39453">
    <property type="entry name" value="PHOSPHATE PROPANOYLTRANSFERASE"/>
    <property type="match status" value="1"/>
</dbReference>
<dbReference type="GO" id="GO:0046872">
    <property type="term" value="F:metal ion binding"/>
    <property type="evidence" value="ECO:0007669"/>
    <property type="project" value="UniProtKB-KW"/>
</dbReference>
<evidence type="ECO:0000256" key="4">
    <source>
        <dbReference type="ARBA" id="ARBA00020837"/>
    </source>
</evidence>
<comment type="similarity">
    <text evidence="2">Belongs to the PduL family.</text>
</comment>
<organism evidence="13 14">
    <name type="scientific">Candidatus Pseudogracilibacillus intestinigallinarum</name>
    <dbReference type="NCBI Taxonomy" id="2838742"/>
    <lineage>
        <taxon>Bacteria</taxon>
        <taxon>Bacillati</taxon>
        <taxon>Bacillota</taxon>
        <taxon>Bacilli</taxon>
        <taxon>Bacillales</taxon>
        <taxon>Bacillaceae</taxon>
        <taxon>Pseudogracilibacillus</taxon>
    </lineage>
</organism>
<evidence type="ECO:0000256" key="2">
    <source>
        <dbReference type="ARBA" id="ARBA00007342"/>
    </source>
</evidence>